<name>A0A940T2Z6_9MICO</name>
<keyword evidence="3" id="KW-1185">Reference proteome</keyword>
<organism evidence="2 3">
    <name type="scientific">Leucobacter exalbidus</name>
    <dbReference type="NCBI Taxonomy" id="662960"/>
    <lineage>
        <taxon>Bacteria</taxon>
        <taxon>Bacillati</taxon>
        <taxon>Actinomycetota</taxon>
        <taxon>Actinomycetes</taxon>
        <taxon>Micrococcales</taxon>
        <taxon>Microbacteriaceae</taxon>
        <taxon>Leucobacter</taxon>
    </lineage>
</organism>
<gene>
    <name evidence="2" type="ORF">JOF28_000540</name>
</gene>
<dbReference type="InterPro" id="IPR041657">
    <property type="entry name" value="HTH_17"/>
</dbReference>
<dbReference type="GO" id="GO:0003677">
    <property type="term" value="F:DNA binding"/>
    <property type="evidence" value="ECO:0007669"/>
    <property type="project" value="InterPro"/>
</dbReference>
<dbReference type="Proteomes" id="UP000675163">
    <property type="component" value="Unassembled WGS sequence"/>
</dbReference>
<dbReference type="RefSeq" id="WP_209704353.1">
    <property type="nucleotide sequence ID" value="NZ_JAFIDA010000001.1"/>
</dbReference>
<dbReference type="Pfam" id="PF12728">
    <property type="entry name" value="HTH_17"/>
    <property type="match status" value="1"/>
</dbReference>
<evidence type="ECO:0000313" key="3">
    <source>
        <dbReference type="Proteomes" id="UP000675163"/>
    </source>
</evidence>
<reference evidence="2" key="1">
    <citation type="submission" date="2021-02" db="EMBL/GenBank/DDBJ databases">
        <title>Sequencing the genomes of 1000 actinobacteria strains.</title>
        <authorList>
            <person name="Klenk H.-P."/>
        </authorList>
    </citation>
    <scope>NUCLEOTIDE SEQUENCE</scope>
    <source>
        <strain evidence="2">DSM 22850</strain>
    </source>
</reference>
<evidence type="ECO:0000313" key="2">
    <source>
        <dbReference type="EMBL" id="MBP1325308.1"/>
    </source>
</evidence>
<comment type="caution">
    <text evidence="2">The sequence shown here is derived from an EMBL/GenBank/DDBJ whole genome shotgun (WGS) entry which is preliminary data.</text>
</comment>
<feature type="domain" description="Helix-turn-helix" evidence="1">
    <location>
        <begin position="31"/>
        <end position="76"/>
    </location>
</feature>
<dbReference type="SUPFAM" id="SSF46955">
    <property type="entry name" value="Putative DNA-binding domain"/>
    <property type="match status" value="1"/>
</dbReference>
<proteinExistence type="predicted"/>
<accession>A0A940T2Z6</accession>
<dbReference type="AlphaFoldDB" id="A0A940T2Z6"/>
<dbReference type="EMBL" id="JAFIDA010000001">
    <property type="protein sequence ID" value="MBP1325308.1"/>
    <property type="molecule type" value="Genomic_DNA"/>
</dbReference>
<dbReference type="InterPro" id="IPR010093">
    <property type="entry name" value="SinI_DNA-bd"/>
</dbReference>
<protein>
    <submittedName>
        <fullName evidence="2">Excisionase family DNA binding protein</fullName>
    </submittedName>
</protein>
<dbReference type="InterPro" id="IPR009061">
    <property type="entry name" value="DNA-bd_dom_put_sf"/>
</dbReference>
<evidence type="ECO:0000259" key="1">
    <source>
        <dbReference type="Pfam" id="PF12728"/>
    </source>
</evidence>
<sequence length="85" mass="9673">MTITKSHEEIIARATALKERLDARRAGREDFTIRETAQMLGVGRYTIDKAIREGRLGHYRPNDRDIRITQSHIDAFRAIAHDGAA</sequence>
<dbReference type="NCBIfam" id="TIGR01764">
    <property type="entry name" value="excise"/>
    <property type="match status" value="1"/>
</dbReference>